<sequence>MEKLNYEKYLFTENNERVRVATYDNDNNIFLTLIDDEEDCAIVTLTRKEAQRVKRYLEDAITTNIINWEEE</sequence>
<protein>
    <submittedName>
        <fullName evidence="1">Uncharacterized protein</fullName>
    </submittedName>
</protein>
<accession>A0A8S5R465</accession>
<organism evidence="1">
    <name type="scientific">Siphoviridae sp. ctu8P6</name>
    <dbReference type="NCBI Taxonomy" id="2827282"/>
    <lineage>
        <taxon>Viruses</taxon>
        <taxon>Duplodnaviria</taxon>
        <taxon>Heunggongvirae</taxon>
        <taxon>Uroviricota</taxon>
        <taxon>Caudoviricetes</taxon>
    </lineage>
</organism>
<evidence type="ECO:0000313" key="1">
    <source>
        <dbReference type="EMBL" id="DAE25875.1"/>
    </source>
</evidence>
<dbReference type="EMBL" id="BK015803">
    <property type="protein sequence ID" value="DAE25875.1"/>
    <property type="molecule type" value="Genomic_DNA"/>
</dbReference>
<reference evidence="1" key="1">
    <citation type="journal article" date="2021" name="Proc. Natl. Acad. Sci. U.S.A.">
        <title>A Catalog of Tens of Thousands of Viruses from Human Metagenomes Reveals Hidden Associations with Chronic Diseases.</title>
        <authorList>
            <person name="Tisza M.J."/>
            <person name="Buck C.B."/>
        </authorList>
    </citation>
    <scope>NUCLEOTIDE SEQUENCE</scope>
    <source>
        <strain evidence="1">Ctu8P6</strain>
    </source>
</reference>
<proteinExistence type="predicted"/>
<name>A0A8S5R465_9CAUD</name>